<organism evidence="1 2">
    <name type="scientific">Bos taurus</name>
    <name type="common">Bovine</name>
    <dbReference type="NCBI Taxonomy" id="9913"/>
    <lineage>
        <taxon>Eukaryota</taxon>
        <taxon>Metazoa</taxon>
        <taxon>Chordata</taxon>
        <taxon>Craniata</taxon>
        <taxon>Vertebrata</taxon>
        <taxon>Euteleostomi</taxon>
        <taxon>Mammalia</taxon>
        <taxon>Eutheria</taxon>
        <taxon>Laurasiatheria</taxon>
        <taxon>Artiodactyla</taxon>
        <taxon>Ruminantia</taxon>
        <taxon>Pecora</taxon>
        <taxon>Bovidae</taxon>
        <taxon>Bovinae</taxon>
        <taxon>Bos</taxon>
    </lineage>
</organism>
<dbReference type="AlphaFoldDB" id="A0AAA9TBU7"/>
<accession>A0AAA9TBU7</accession>
<evidence type="ECO:0000313" key="2">
    <source>
        <dbReference type="Proteomes" id="UP000009136"/>
    </source>
</evidence>
<reference evidence="1" key="1">
    <citation type="submission" date="2018-03" db="EMBL/GenBank/DDBJ databases">
        <title>ARS-UCD1.2.</title>
        <authorList>
            <person name="Rosen B.D."/>
            <person name="Bickhart D.M."/>
            <person name="Koren S."/>
            <person name="Schnabel R.D."/>
            <person name="Hall R."/>
            <person name="Zimin A."/>
            <person name="Dreischer C."/>
            <person name="Schultheiss S."/>
            <person name="Schroeder S.G."/>
            <person name="Elsik C.G."/>
            <person name="Couldrey C."/>
            <person name="Liu G.E."/>
            <person name="Van Tassell C.P."/>
            <person name="Phillippy A.M."/>
            <person name="Smith T.P.L."/>
            <person name="Medrano J.F."/>
        </authorList>
    </citation>
    <scope>NUCLEOTIDE SEQUENCE [LARGE SCALE GENOMIC DNA]</scope>
    <source>
        <strain evidence="1">Hereford</strain>
    </source>
</reference>
<dbReference type="Proteomes" id="UP000009136">
    <property type="component" value="Chromosome 9"/>
</dbReference>
<reference evidence="1" key="3">
    <citation type="submission" date="2025-09" db="UniProtKB">
        <authorList>
            <consortium name="Ensembl"/>
        </authorList>
    </citation>
    <scope>IDENTIFICATION</scope>
    <source>
        <strain evidence="1">Hereford</strain>
    </source>
</reference>
<keyword evidence="2" id="KW-1185">Reference proteome</keyword>
<dbReference type="Ensembl" id="ENSBTAT00000107919.1">
    <property type="protein sequence ID" value="ENSBTAP00000096187.1"/>
    <property type="gene ID" value="ENSBTAG00000056738.1"/>
</dbReference>
<proteinExistence type="predicted"/>
<dbReference type="GeneTree" id="ENSGT00390000010020"/>
<evidence type="ECO:0000313" key="1">
    <source>
        <dbReference type="Ensembl" id="ENSBTAP00000096187.1"/>
    </source>
</evidence>
<name>A0AAA9TBU7_BOVIN</name>
<protein>
    <submittedName>
        <fullName evidence="1">Uncharacterized protein</fullName>
    </submittedName>
</protein>
<sequence length="390" mass="41633">MLYTLRVSNIHLAQQGETGQASRPRSPFLSTTVGGSEQLTVARKDTELPHPLHRHPRGVLTLPKSDVLIKDKDVAFLSVGAAAAFVDARDTFVVPHLLHLLHRVHGLHVVADEPQACGVQLLLVACPGVVVLQPQVLGGEEFGEEPDEQPGGEVAHGEALLHDLAHFFVGQQVRRRHREVGRGHHQLVQGDLAEVLAAPFGGQRGPLKFLPEPLRVDCIAGQVPALRARNVDLALLLVGAPLLRVPAPAALVQFAHELQCPDTVILGPWVEKLHVVADELDTGRVQLLLAQGAAAVVLLAQVLVGEELREQVHQQARGKVADGQAALVDAAQLLLAQQAVGARHLEVGLRDLQLVEVDGHQPDLLGPPAGPLALEAVFHLDHGDVIGQAG</sequence>
<reference evidence="1" key="2">
    <citation type="submission" date="2025-08" db="UniProtKB">
        <authorList>
            <consortium name="Ensembl"/>
        </authorList>
    </citation>
    <scope>IDENTIFICATION</scope>
    <source>
        <strain evidence="1">Hereford</strain>
    </source>
</reference>